<dbReference type="Pfam" id="PF00067">
    <property type="entry name" value="p450"/>
    <property type="match status" value="1"/>
</dbReference>
<comment type="caution">
    <text evidence="9">The sequence shown here is derived from an EMBL/GenBank/DDBJ whole genome shotgun (WGS) entry which is preliminary data.</text>
</comment>
<evidence type="ECO:0000256" key="7">
    <source>
        <dbReference type="PIRSR" id="PIRSR602403-1"/>
    </source>
</evidence>
<dbReference type="GO" id="GO:0016705">
    <property type="term" value="F:oxidoreductase activity, acting on paired donors, with incorporation or reduction of molecular oxygen"/>
    <property type="evidence" value="ECO:0007669"/>
    <property type="project" value="InterPro"/>
</dbReference>
<name>A0AAJ0F9A8_9PEZI</name>
<keyword evidence="10" id="KW-1185">Reference proteome</keyword>
<comment type="similarity">
    <text evidence="2">Belongs to the cytochrome P450 family.</text>
</comment>
<accession>A0AAJ0F9A8</accession>
<keyword evidence="8" id="KW-0472">Membrane</keyword>
<keyword evidence="6" id="KW-0503">Monooxygenase</keyword>
<dbReference type="PRINTS" id="PR00465">
    <property type="entry name" value="EP450IV"/>
</dbReference>
<dbReference type="Proteomes" id="UP001239445">
    <property type="component" value="Unassembled WGS sequence"/>
</dbReference>
<dbReference type="GO" id="GO:0020037">
    <property type="term" value="F:heme binding"/>
    <property type="evidence" value="ECO:0007669"/>
    <property type="project" value="InterPro"/>
</dbReference>
<keyword evidence="3 7" id="KW-0349">Heme</keyword>
<proteinExistence type="inferred from homology"/>
<dbReference type="PANTHER" id="PTHR24305:SF232">
    <property type="entry name" value="P450, PUTATIVE (EUROFUNG)-RELATED"/>
    <property type="match status" value="1"/>
</dbReference>
<comment type="cofactor">
    <cofactor evidence="1 7">
        <name>heme</name>
        <dbReference type="ChEBI" id="CHEBI:30413"/>
    </cofactor>
</comment>
<keyword evidence="8" id="KW-1133">Transmembrane helix</keyword>
<dbReference type="InterPro" id="IPR001128">
    <property type="entry name" value="Cyt_P450"/>
</dbReference>
<organism evidence="9 10">
    <name type="scientific">Echria macrotheca</name>
    <dbReference type="NCBI Taxonomy" id="438768"/>
    <lineage>
        <taxon>Eukaryota</taxon>
        <taxon>Fungi</taxon>
        <taxon>Dikarya</taxon>
        <taxon>Ascomycota</taxon>
        <taxon>Pezizomycotina</taxon>
        <taxon>Sordariomycetes</taxon>
        <taxon>Sordariomycetidae</taxon>
        <taxon>Sordariales</taxon>
        <taxon>Schizotheciaceae</taxon>
        <taxon>Echria</taxon>
    </lineage>
</organism>
<sequence>MMANSPLELCMAYADLRSIITLLITAVLAVAIKRRYLSPLSDIPGPFFASITRFWQIRTLLQGDSLNVIYGLHQQHGPFVRIAPNEISVCHRDAPRKLLLTALHKDNWYRAGALPDYRFQTTLSITDPKAKVARSRHLLHGYSTTNLLRSEARIDALFGQLLDWLDRFADTKHPMDLDKFFTFAAADITGEVLFSKPFGFLSSGTDIDDTLARSHGIVGIGTCAGYFPWLNKLVANPFVTWTGVLPFRLIFVTAMNAISERQARWGSEEEKPSTGPSDVLTQWFQAHAQGKITLRDVQAQTTLGVTAGTDAMSTGLQSFVYYTIRHASAWERCREEVRSSQREYGRCKDRVVSFADAQTLPYLQACIKESLRLFGPLGTGLPRVAPEGGTRVGDRVFPEGTTLAIHPYSMMRDKSIWGPDANDFNPDRWLDEKASAELEHYYMPFGLGYAACPGINLAKIELSKMAASIVRDYDIRQVDPHQEWSYEAYFNTLPHSWPVHVTKVANE</sequence>
<dbReference type="GO" id="GO:0005506">
    <property type="term" value="F:iron ion binding"/>
    <property type="evidence" value="ECO:0007669"/>
    <property type="project" value="InterPro"/>
</dbReference>
<keyword evidence="4 7" id="KW-0479">Metal-binding</keyword>
<evidence type="ECO:0000313" key="9">
    <source>
        <dbReference type="EMBL" id="KAK1760016.1"/>
    </source>
</evidence>
<gene>
    <name evidence="9" type="ORF">QBC47DRAFT_338568</name>
</gene>
<dbReference type="PRINTS" id="PR00385">
    <property type="entry name" value="P450"/>
</dbReference>
<dbReference type="InterPro" id="IPR050121">
    <property type="entry name" value="Cytochrome_P450_monoxygenase"/>
</dbReference>
<evidence type="ECO:0000256" key="2">
    <source>
        <dbReference type="ARBA" id="ARBA00010617"/>
    </source>
</evidence>
<dbReference type="GO" id="GO:0004497">
    <property type="term" value="F:monooxygenase activity"/>
    <property type="evidence" value="ECO:0007669"/>
    <property type="project" value="UniProtKB-KW"/>
</dbReference>
<dbReference type="PANTHER" id="PTHR24305">
    <property type="entry name" value="CYTOCHROME P450"/>
    <property type="match status" value="1"/>
</dbReference>
<dbReference type="Gene3D" id="1.10.630.10">
    <property type="entry name" value="Cytochrome P450"/>
    <property type="match status" value="1"/>
</dbReference>
<dbReference type="SUPFAM" id="SSF48264">
    <property type="entry name" value="Cytochrome P450"/>
    <property type="match status" value="1"/>
</dbReference>
<feature type="transmembrane region" description="Helical" evidence="8">
    <location>
        <begin position="12"/>
        <end position="32"/>
    </location>
</feature>
<evidence type="ECO:0000313" key="10">
    <source>
        <dbReference type="Proteomes" id="UP001239445"/>
    </source>
</evidence>
<evidence type="ECO:0000256" key="5">
    <source>
        <dbReference type="ARBA" id="ARBA00023004"/>
    </source>
</evidence>
<reference evidence="9" key="1">
    <citation type="submission" date="2023-06" db="EMBL/GenBank/DDBJ databases">
        <title>Genome-scale phylogeny and comparative genomics of the fungal order Sordariales.</title>
        <authorList>
            <consortium name="Lawrence Berkeley National Laboratory"/>
            <person name="Hensen N."/>
            <person name="Bonometti L."/>
            <person name="Westerberg I."/>
            <person name="Brannstrom I.O."/>
            <person name="Guillou S."/>
            <person name="Cros-Aarteil S."/>
            <person name="Calhoun S."/>
            <person name="Haridas S."/>
            <person name="Kuo A."/>
            <person name="Mondo S."/>
            <person name="Pangilinan J."/>
            <person name="Riley R."/>
            <person name="Labutti K."/>
            <person name="Andreopoulos B."/>
            <person name="Lipzen A."/>
            <person name="Chen C."/>
            <person name="Yanf M."/>
            <person name="Daum C."/>
            <person name="Ng V."/>
            <person name="Clum A."/>
            <person name="Steindorff A."/>
            <person name="Ohm R."/>
            <person name="Martin F."/>
            <person name="Silar P."/>
            <person name="Natvig D."/>
            <person name="Lalanne C."/>
            <person name="Gautier V."/>
            <person name="Ament-Velasquez S.L."/>
            <person name="Kruys A."/>
            <person name="Hutchinson M.I."/>
            <person name="Powell A.J."/>
            <person name="Barry K."/>
            <person name="Miller A.N."/>
            <person name="Grigoriev I.V."/>
            <person name="Debuchy R."/>
            <person name="Gladieux P."/>
            <person name="Thoren M.H."/>
            <person name="Johannesson H."/>
        </authorList>
    </citation>
    <scope>NUCLEOTIDE SEQUENCE</scope>
    <source>
        <strain evidence="9">PSN4</strain>
    </source>
</reference>
<keyword evidence="8" id="KW-0812">Transmembrane</keyword>
<dbReference type="InterPro" id="IPR036396">
    <property type="entry name" value="Cyt_P450_sf"/>
</dbReference>
<keyword evidence="5 7" id="KW-0408">Iron</keyword>
<protein>
    <submittedName>
        <fullName evidence="9">Pisatin demethylase</fullName>
    </submittedName>
</protein>
<dbReference type="EMBL" id="MU839828">
    <property type="protein sequence ID" value="KAK1760016.1"/>
    <property type="molecule type" value="Genomic_DNA"/>
</dbReference>
<evidence type="ECO:0000256" key="8">
    <source>
        <dbReference type="SAM" id="Phobius"/>
    </source>
</evidence>
<dbReference type="AlphaFoldDB" id="A0AAJ0F9A8"/>
<evidence type="ECO:0000256" key="3">
    <source>
        <dbReference type="ARBA" id="ARBA00022617"/>
    </source>
</evidence>
<evidence type="ECO:0000256" key="6">
    <source>
        <dbReference type="ARBA" id="ARBA00023033"/>
    </source>
</evidence>
<keyword evidence="6" id="KW-0560">Oxidoreductase</keyword>
<dbReference type="InterPro" id="IPR002403">
    <property type="entry name" value="Cyt_P450_E_grp-IV"/>
</dbReference>
<evidence type="ECO:0000256" key="1">
    <source>
        <dbReference type="ARBA" id="ARBA00001971"/>
    </source>
</evidence>
<feature type="binding site" description="axial binding residue" evidence="7">
    <location>
        <position position="452"/>
    </location>
    <ligand>
        <name>heme</name>
        <dbReference type="ChEBI" id="CHEBI:30413"/>
    </ligand>
    <ligandPart>
        <name>Fe</name>
        <dbReference type="ChEBI" id="CHEBI:18248"/>
    </ligandPart>
</feature>
<evidence type="ECO:0000256" key="4">
    <source>
        <dbReference type="ARBA" id="ARBA00022723"/>
    </source>
</evidence>